<dbReference type="OrthoDB" id="6083465at2759"/>
<dbReference type="CDD" id="cd00037">
    <property type="entry name" value="CLECT"/>
    <property type="match status" value="1"/>
</dbReference>
<feature type="chain" id="PRO_5019287794" description="C-type lectin domain-containing protein" evidence="2">
    <location>
        <begin position="20"/>
        <end position="427"/>
    </location>
</feature>
<dbReference type="Proteomes" id="UP000271974">
    <property type="component" value="Unassembled WGS sequence"/>
</dbReference>
<dbReference type="InterPro" id="IPR018378">
    <property type="entry name" value="C-type_lectin_CS"/>
</dbReference>
<evidence type="ECO:0000313" key="5">
    <source>
        <dbReference type="Proteomes" id="UP000271974"/>
    </source>
</evidence>
<dbReference type="Pfam" id="PF00059">
    <property type="entry name" value="Lectin_C"/>
    <property type="match status" value="1"/>
</dbReference>
<dbReference type="InterPro" id="IPR016187">
    <property type="entry name" value="CTDL_fold"/>
</dbReference>
<accession>A0A433TX45</accession>
<protein>
    <recommendedName>
        <fullName evidence="3">C-type lectin domain-containing protein</fullName>
    </recommendedName>
</protein>
<evidence type="ECO:0000256" key="2">
    <source>
        <dbReference type="SAM" id="SignalP"/>
    </source>
</evidence>
<feature type="signal peptide" evidence="2">
    <location>
        <begin position="1"/>
        <end position="19"/>
    </location>
</feature>
<gene>
    <name evidence="4" type="ORF">EGW08_006054</name>
</gene>
<dbReference type="Gene3D" id="3.10.100.10">
    <property type="entry name" value="Mannose-Binding Protein A, subunit A"/>
    <property type="match status" value="1"/>
</dbReference>
<dbReference type="PANTHER" id="PTHR22803">
    <property type="entry name" value="MANNOSE, PHOSPHOLIPASE, LECTIN RECEPTOR RELATED"/>
    <property type="match status" value="1"/>
</dbReference>
<keyword evidence="5" id="KW-1185">Reference proteome</keyword>
<comment type="caution">
    <text evidence="4">The sequence shown here is derived from an EMBL/GenBank/DDBJ whole genome shotgun (WGS) entry which is preliminary data.</text>
</comment>
<dbReference type="InterPro" id="IPR016186">
    <property type="entry name" value="C-type_lectin-like/link_sf"/>
</dbReference>
<dbReference type="SUPFAM" id="SSF56436">
    <property type="entry name" value="C-type lectin-like"/>
    <property type="match status" value="1"/>
</dbReference>
<dbReference type="InterPro" id="IPR050111">
    <property type="entry name" value="C-type_lectin/snaclec_domain"/>
</dbReference>
<dbReference type="InterPro" id="IPR001304">
    <property type="entry name" value="C-type_lectin-like"/>
</dbReference>
<dbReference type="AlphaFoldDB" id="A0A433TX45"/>
<dbReference type="SMART" id="SM00034">
    <property type="entry name" value="CLECT"/>
    <property type="match status" value="1"/>
</dbReference>
<evidence type="ECO:0000259" key="3">
    <source>
        <dbReference type="PROSITE" id="PS50041"/>
    </source>
</evidence>
<dbReference type="PROSITE" id="PS00615">
    <property type="entry name" value="C_TYPE_LECTIN_1"/>
    <property type="match status" value="1"/>
</dbReference>
<feature type="domain" description="C-type lectin" evidence="3">
    <location>
        <begin position="300"/>
        <end position="419"/>
    </location>
</feature>
<reference evidence="4 5" key="1">
    <citation type="submission" date="2019-01" db="EMBL/GenBank/DDBJ databases">
        <title>A draft genome assembly of the solar-powered sea slug Elysia chlorotica.</title>
        <authorList>
            <person name="Cai H."/>
            <person name="Li Q."/>
            <person name="Fang X."/>
            <person name="Li J."/>
            <person name="Curtis N.E."/>
            <person name="Altenburger A."/>
            <person name="Shibata T."/>
            <person name="Feng M."/>
            <person name="Maeda T."/>
            <person name="Schwartz J.A."/>
            <person name="Shigenobu S."/>
            <person name="Lundholm N."/>
            <person name="Nishiyama T."/>
            <person name="Yang H."/>
            <person name="Hasebe M."/>
            <person name="Li S."/>
            <person name="Pierce S.K."/>
            <person name="Wang J."/>
        </authorList>
    </citation>
    <scope>NUCLEOTIDE SEQUENCE [LARGE SCALE GENOMIC DNA]</scope>
    <source>
        <strain evidence="4">EC2010</strain>
        <tissue evidence="4">Whole organism of an adult</tissue>
    </source>
</reference>
<keyword evidence="2" id="KW-0732">Signal</keyword>
<organism evidence="4 5">
    <name type="scientific">Elysia chlorotica</name>
    <name type="common">Eastern emerald elysia</name>
    <name type="synonym">Sea slug</name>
    <dbReference type="NCBI Taxonomy" id="188477"/>
    <lineage>
        <taxon>Eukaryota</taxon>
        <taxon>Metazoa</taxon>
        <taxon>Spiralia</taxon>
        <taxon>Lophotrochozoa</taxon>
        <taxon>Mollusca</taxon>
        <taxon>Gastropoda</taxon>
        <taxon>Heterobranchia</taxon>
        <taxon>Euthyneura</taxon>
        <taxon>Panpulmonata</taxon>
        <taxon>Sacoglossa</taxon>
        <taxon>Placobranchoidea</taxon>
        <taxon>Plakobranchidae</taxon>
        <taxon>Elysia</taxon>
    </lineage>
</organism>
<dbReference type="EMBL" id="RQTK01000148">
    <property type="protein sequence ID" value="RUS86160.1"/>
    <property type="molecule type" value="Genomic_DNA"/>
</dbReference>
<keyword evidence="1" id="KW-1015">Disulfide bond</keyword>
<name>A0A433TX45_ELYCH</name>
<proteinExistence type="predicted"/>
<evidence type="ECO:0000313" key="4">
    <source>
        <dbReference type="EMBL" id="RUS86160.1"/>
    </source>
</evidence>
<dbReference type="PROSITE" id="PS50041">
    <property type="entry name" value="C_TYPE_LECTIN_2"/>
    <property type="match status" value="1"/>
</dbReference>
<evidence type="ECO:0000256" key="1">
    <source>
        <dbReference type="ARBA" id="ARBA00023157"/>
    </source>
</evidence>
<sequence>MQAVTLSIFLAILLVTTQAFYQPEDPRLKAIRVNYVLSTTEPLQYDCRIDITSTDFVSIDKVEVSTDALSNGDNVFDVLASVRAGELALDNYLEEEIIVEGTINEESSGTKTHIELAWKTLTGGNCLTYKCAVTGVKMDGTKETLEKEIKVRTADESPCSIKVSNTKIIRGLVPKVEECCSLASAVEQYLLDLDTVEALTDVDTSDLSAKAQTNSDQATQLLVTSESQTQNMAVAQAHSTAINELRLRTASLLLDANLFLQTRNEMLQALEDKLCNLTRRLAVAQKIALIPERFVVSEPREGKVYTLTSNVATFDIDAAKNDCEQQGGFLAEIETEDEMEFVDSFVKSNNVTDAYIGATDRVSEGFFTWVTSLVAVPTTLWHTGEPNNGADNTGSEDCVQLNVKLSDVVCNGQGKFICEIPLPVPPC</sequence>